<gene>
    <name evidence="1" type="ORF">BRLA_c022060</name>
</gene>
<evidence type="ECO:0000313" key="2">
    <source>
        <dbReference type="Proteomes" id="UP000005850"/>
    </source>
</evidence>
<name>A0A075R1R0_BRELA</name>
<dbReference type="InterPro" id="IPR036249">
    <property type="entry name" value="Thioredoxin-like_sf"/>
</dbReference>
<dbReference type="SUPFAM" id="SSF52833">
    <property type="entry name" value="Thioredoxin-like"/>
    <property type="match status" value="1"/>
</dbReference>
<dbReference type="HOGENOM" id="CLU_1640568_0_0_9"/>
<dbReference type="STRING" id="1042163.BRLA_c022060"/>
<dbReference type="RefSeq" id="WP_003337393.1">
    <property type="nucleotide sequence ID" value="NZ_CP007806.1"/>
</dbReference>
<dbReference type="eggNOG" id="ENOG5034B0E">
    <property type="taxonomic scope" value="Bacteria"/>
</dbReference>
<dbReference type="Proteomes" id="UP000005850">
    <property type="component" value="Chromosome"/>
</dbReference>
<proteinExistence type="predicted"/>
<protein>
    <submittedName>
        <fullName evidence="1">Uncharacterized protein</fullName>
    </submittedName>
</protein>
<keyword evidence="2" id="KW-1185">Reference proteome</keyword>
<accession>A0A075R1R0</accession>
<reference evidence="1 2" key="1">
    <citation type="journal article" date="2011" name="J. Bacteriol.">
        <title>Genome sequence of Brevibacillus laterosporus LMG 15441, a pathogen of invertebrates.</title>
        <authorList>
            <person name="Djukic M."/>
            <person name="Poehlein A."/>
            <person name="Thurmer A."/>
            <person name="Daniel R."/>
        </authorList>
    </citation>
    <scope>NUCLEOTIDE SEQUENCE [LARGE SCALE GENOMIC DNA]</scope>
    <source>
        <strain evidence="1 2">LMG 15441</strain>
    </source>
</reference>
<sequence>METDNHKKFLKNPNRFLEKIGTYFPEEMNVMKDGPAIDFTWVRKEACGTVIYIMSETCNFCKYDAIKEFADKYNKFNHLIFLYGSEEYKEQIKEEYGISIPIELTDLKEIGEKLFIELVPTMIAMNRVGQIITCGSFRNEVESLEMRMEPFLDVYYSLENI</sequence>
<organism evidence="1 2">
    <name type="scientific">Brevibacillus laterosporus LMG 15441</name>
    <dbReference type="NCBI Taxonomy" id="1042163"/>
    <lineage>
        <taxon>Bacteria</taxon>
        <taxon>Bacillati</taxon>
        <taxon>Bacillota</taxon>
        <taxon>Bacilli</taxon>
        <taxon>Bacillales</taxon>
        <taxon>Paenibacillaceae</taxon>
        <taxon>Brevibacillus</taxon>
    </lineage>
</organism>
<dbReference type="AlphaFoldDB" id="A0A075R1R0"/>
<dbReference type="KEGG" id="blr:BRLA_c022060"/>
<dbReference type="EMBL" id="CP007806">
    <property type="protein sequence ID" value="AIG26527.1"/>
    <property type="molecule type" value="Genomic_DNA"/>
</dbReference>
<evidence type="ECO:0000313" key="1">
    <source>
        <dbReference type="EMBL" id="AIG26527.1"/>
    </source>
</evidence>